<feature type="domain" description="PAS" evidence="4">
    <location>
        <begin position="79"/>
        <end position="124"/>
    </location>
</feature>
<dbReference type="PROSITE" id="PS50112">
    <property type="entry name" value="PAS"/>
    <property type="match status" value="2"/>
</dbReference>
<dbReference type="InterPro" id="IPR001610">
    <property type="entry name" value="PAC"/>
</dbReference>
<dbReference type="NCBIfam" id="TIGR00254">
    <property type="entry name" value="GGDEF"/>
    <property type="match status" value="1"/>
</dbReference>
<dbReference type="NCBIfam" id="TIGR00229">
    <property type="entry name" value="sensory_box"/>
    <property type="match status" value="2"/>
</dbReference>
<dbReference type="SUPFAM" id="SSF141868">
    <property type="entry name" value="EAL domain-like"/>
    <property type="match status" value="1"/>
</dbReference>
<evidence type="ECO:0000256" key="3">
    <source>
        <dbReference type="SAM" id="SignalP"/>
    </source>
</evidence>
<evidence type="ECO:0000256" key="1">
    <source>
        <dbReference type="ARBA" id="ARBA00051114"/>
    </source>
</evidence>
<dbReference type="InterPro" id="IPR013656">
    <property type="entry name" value="PAS_4"/>
</dbReference>
<dbReference type="SUPFAM" id="SSF55073">
    <property type="entry name" value="Nucleotide cyclase"/>
    <property type="match status" value="1"/>
</dbReference>
<dbReference type="GO" id="GO:0071111">
    <property type="term" value="F:cyclic-guanylate-specific phosphodiesterase activity"/>
    <property type="evidence" value="ECO:0007669"/>
    <property type="project" value="UniProtKB-EC"/>
</dbReference>
<dbReference type="Pfam" id="PF00990">
    <property type="entry name" value="GGDEF"/>
    <property type="match status" value="1"/>
</dbReference>
<evidence type="ECO:0000259" key="6">
    <source>
        <dbReference type="PROSITE" id="PS50883"/>
    </source>
</evidence>
<keyword evidence="2" id="KW-1133">Transmembrane helix</keyword>
<dbReference type="PROSITE" id="PS50887">
    <property type="entry name" value="GGDEF"/>
    <property type="match status" value="1"/>
</dbReference>
<accession>A0A2S0N2I4</accession>
<feature type="domain" description="PAC" evidence="5">
    <location>
        <begin position="274"/>
        <end position="326"/>
    </location>
</feature>
<feature type="domain" description="EAL" evidence="6">
    <location>
        <begin position="505"/>
        <end position="759"/>
    </location>
</feature>
<gene>
    <name evidence="8" type="ORF">C6571_14515</name>
</gene>
<dbReference type="SMART" id="SM00052">
    <property type="entry name" value="EAL"/>
    <property type="match status" value="1"/>
</dbReference>
<dbReference type="PANTHER" id="PTHR44757">
    <property type="entry name" value="DIGUANYLATE CYCLASE DGCP"/>
    <property type="match status" value="1"/>
</dbReference>
<dbReference type="InterPro" id="IPR035965">
    <property type="entry name" value="PAS-like_dom_sf"/>
</dbReference>
<dbReference type="KEGG" id="simp:C6571_14515"/>
<dbReference type="FunFam" id="3.20.20.450:FF:000001">
    <property type="entry name" value="Cyclic di-GMP phosphodiesterase yahA"/>
    <property type="match status" value="1"/>
</dbReference>
<keyword evidence="2" id="KW-0812">Transmembrane</keyword>
<dbReference type="Gene3D" id="3.30.450.20">
    <property type="entry name" value="PAS domain"/>
    <property type="match status" value="2"/>
</dbReference>
<dbReference type="Proteomes" id="UP000239326">
    <property type="component" value="Chromosome"/>
</dbReference>
<dbReference type="EMBL" id="CP027669">
    <property type="protein sequence ID" value="AVO42345.1"/>
    <property type="molecule type" value="Genomic_DNA"/>
</dbReference>
<feature type="transmembrane region" description="Helical" evidence="2">
    <location>
        <begin position="43"/>
        <end position="65"/>
    </location>
</feature>
<dbReference type="SMART" id="SM00267">
    <property type="entry name" value="GGDEF"/>
    <property type="match status" value="1"/>
</dbReference>
<dbReference type="InterPro" id="IPR000700">
    <property type="entry name" value="PAS-assoc_C"/>
</dbReference>
<dbReference type="SUPFAM" id="SSF55785">
    <property type="entry name" value="PYP-like sensor domain (PAS domain)"/>
    <property type="match status" value="2"/>
</dbReference>
<dbReference type="CDD" id="cd00130">
    <property type="entry name" value="PAS"/>
    <property type="match status" value="2"/>
</dbReference>
<keyword evidence="9" id="KW-1185">Reference proteome</keyword>
<keyword evidence="2" id="KW-0472">Membrane</keyword>
<dbReference type="PANTHER" id="PTHR44757:SF2">
    <property type="entry name" value="BIOFILM ARCHITECTURE MAINTENANCE PROTEIN MBAA"/>
    <property type="match status" value="1"/>
</dbReference>
<feature type="domain" description="GGDEF" evidence="7">
    <location>
        <begin position="358"/>
        <end position="496"/>
    </location>
</feature>
<dbReference type="PROSITE" id="PS50113">
    <property type="entry name" value="PAC"/>
    <property type="match status" value="2"/>
</dbReference>
<evidence type="ECO:0000259" key="5">
    <source>
        <dbReference type="PROSITE" id="PS50113"/>
    </source>
</evidence>
<organism evidence="8 9">
    <name type="scientific">Simplicispira suum</name>
    <dbReference type="NCBI Taxonomy" id="2109915"/>
    <lineage>
        <taxon>Bacteria</taxon>
        <taxon>Pseudomonadati</taxon>
        <taxon>Pseudomonadota</taxon>
        <taxon>Betaproteobacteria</taxon>
        <taxon>Burkholderiales</taxon>
        <taxon>Comamonadaceae</taxon>
        <taxon>Simplicispira</taxon>
    </lineage>
</organism>
<evidence type="ECO:0000313" key="9">
    <source>
        <dbReference type="Proteomes" id="UP000239326"/>
    </source>
</evidence>
<dbReference type="Gene3D" id="3.30.70.270">
    <property type="match status" value="1"/>
</dbReference>
<dbReference type="InterPro" id="IPR001633">
    <property type="entry name" value="EAL_dom"/>
</dbReference>
<sequence length="767" mass="84712">MHFLQLRAVPGVLLLLPLSKAFAQNAAALDSPARFVELLELPWLHWGLLALGLFCLVLLLHVIVLRRKVAERTQHVRTSEQKLSAILDNAGALVFIKDTDCRYQYVNRQAADLMGCAVADIVGKDDTAFFDDATVQAVQANDRRVFASRERIEVEETTVAKHGGEPRVYLAVKVPLFDSQGAVMGVCGYSTDITALRRADESLRLAATIFESQEGMLIAGPDRRILRVNGALLRLTGYADGELLGQNLSQLQSGRSDATFYAEVWNAVAQNGHWAGEMWLERKGGEVYPAWVHIAQVRSAAGEITHYVSTQMDISERKAAEDEIRTLAYYDALTGLPNRRLMSDRLQRSLANSQTGGLGGALLVVDLDNFKDLNDTLGHDTGDELLRQVAERLEQCGRRSDTVARLGGDEFAMLLEGLSTDRAQAARQAEAVARTVLEMLGKVFVLDGRVHHTSCSVGIALYVDAAGSVEELLKRGDLAMYEAKAQGRNTLCFFDLRTQEAVAKRTALEADMREALVQKQFVLHYQAQVEAGGKLVGAEVLVRWRHPVRGWIYPDDFIGIAEATGLIVPLGAWILRSACVELARWAGHPDTEPLTLAVNVSARQFRHIGFVEELLTVLRETGANPARLKLELTESLLLDDAEGAIERMTQVRAHGVRFSLDDFGTGYSSLSYLKRLPLDQLKIDQSFVRDILVNANDAAIARTIVSLAHSMDLRVIAEGVETEEQRALLADFGCHTWQGYLFGRPAAVQEMLAQFSLSSNHELLFKE</sequence>
<dbReference type="Gene3D" id="3.20.20.450">
    <property type="entry name" value="EAL domain"/>
    <property type="match status" value="1"/>
</dbReference>
<comment type="catalytic activity">
    <reaction evidence="1">
        <text>3',3'-c-di-GMP + H2O = 5'-phosphoguanylyl(3'-&gt;5')guanosine + H(+)</text>
        <dbReference type="Rhea" id="RHEA:24902"/>
        <dbReference type="ChEBI" id="CHEBI:15377"/>
        <dbReference type="ChEBI" id="CHEBI:15378"/>
        <dbReference type="ChEBI" id="CHEBI:58754"/>
        <dbReference type="ChEBI" id="CHEBI:58805"/>
        <dbReference type="EC" id="3.1.4.52"/>
    </reaction>
    <physiologicalReaction direction="left-to-right" evidence="1">
        <dbReference type="Rhea" id="RHEA:24903"/>
    </physiologicalReaction>
</comment>
<feature type="chain" id="PRO_5015559035" evidence="3">
    <location>
        <begin position="24"/>
        <end position="767"/>
    </location>
</feature>
<dbReference type="InterPro" id="IPR000160">
    <property type="entry name" value="GGDEF_dom"/>
</dbReference>
<feature type="signal peptide" evidence="3">
    <location>
        <begin position="1"/>
        <end position="23"/>
    </location>
</feature>
<dbReference type="InterPro" id="IPR000014">
    <property type="entry name" value="PAS"/>
</dbReference>
<keyword evidence="3" id="KW-0732">Signal</keyword>
<dbReference type="InterPro" id="IPR035919">
    <property type="entry name" value="EAL_sf"/>
</dbReference>
<dbReference type="AlphaFoldDB" id="A0A2S0N2I4"/>
<feature type="domain" description="PAS" evidence="4">
    <location>
        <begin position="201"/>
        <end position="248"/>
    </location>
</feature>
<dbReference type="CDD" id="cd01949">
    <property type="entry name" value="GGDEF"/>
    <property type="match status" value="1"/>
</dbReference>
<dbReference type="InterPro" id="IPR052155">
    <property type="entry name" value="Biofilm_reg_signaling"/>
</dbReference>
<evidence type="ECO:0000259" key="4">
    <source>
        <dbReference type="PROSITE" id="PS50112"/>
    </source>
</evidence>
<dbReference type="SMART" id="SM00086">
    <property type="entry name" value="PAC"/>
    <property type="match status" value="2"/>
</dbReference>
<feature type="domain" description="PAC" evidence="5">
    <location>
        <begin position="152"/>
        <end position="205"/>
    </location>
</feature>
<dbReference type="InterPro" id="IPR043128">
    <property type="entry name" value="Rev_trsase/Diguanyl_cyclase"/>
</dbReference>
<reference evidence="8 9" key="1">
    <citation type="submission" date="2018-03" db="EMBL/GenBank/DDBJ databases">
        <title>Genome sequencing of Simplicispira sp.</title>
        <authorList>
            <person name="Kim S.-J."/>
            <person name="Heo J."/>
            <person name="Kwon S.-W."/>
        </authorList>
    </citation>
    <scope>NUCLEOTIDE SEQUENCE [LARGE SCALE GENOMIC DNA]</scope>
    <source>
        <strain evidence="8 9">SC1-8</strain>
    </source>
</reference>
<dbReference type="Pfam" id="PF08448">
    <property type="entry name" value="PAS_4"/>
    <property type="match status" value="1"/>
</dbReference>
<dbReference type="Pfam" id="PF13426">
    <property type="entry name" value="PAS_9"/>
    <property type="match status" value="1"/>
</dbReference>
<evidence type="ECO:0000256" key="2">
    <source>
        <dbReference type="SAM" id="Phobius"/>
    </source>
</evidence>
<dbReference type="CDD" id="cd01948">
    <property type="entry name" value="EAL"/>
    <property type="match status" value="1"/>
</dbReference>
<evidence type="ECO:0000259" key="7">
    <source>
        <dbReference type="PROSITE" id="PS50887"/>
    </source>
</evidence>
<dbReference type="FunFam" id="3.30.70.270:FF:000001">
    <property type="entry name" value="Diguanylate cyclase domain protein"/>
    <property type="match status" value="1"/>
</dbReference>
<proteinExistence type="predicted"/>
<dbReference type="PROSITE" id="PS50883">
    <property type="entry name" value="EAL"/>
    <property type="match status" value="1"/>
</dbReference>
<dbReference type="OrthoDB" id="9813903at2"/>
<protein>
    <submittedName>
        <fullName evidence="8">Diguanylate cyclase</fullName>
    </submittedName>
</protein>
<dbReference type="GO" id="GO:0071732">
    <property type="term" value="P:cellular response to nitric oxide"/>
    <property type="evidence" value="ECO:0007669"/>
    <property type="project" value="UniProtKB-ARBA"/>
</dbReference>
<name>A0A2S0N2I4_9BURK</name>
<dbReference type="Pfam" id="PF00563">
    <property type="entry name" value="EAL"/>
    <property type="match status" value="1"/>
</dbReference>
<evidence type="ECO:0000313" key="8">
    <source>
        <dbReference type="EMBL" id="AVO42345.1"/>
    </source>
</evidence>
<dbReference type="SMART" id="SM00091">
    <property type="entry name" value="PAS"/>
    <property type="match status" value="2"/>
</dbReference>
<dbReference type="InterPro" id="IPR029787">
    <property type="entry name" value="Nucleotide_cyclase"/>
</dbReference>